<dbReference type="Proteomes" id="UP000027120">
    <property type="component" value="Unassembled WGS sequence"/>
</dbReference>
<evidence type="ECO:0008006" key="4">
    <source>
        <dbReference type="Google" id="ProtNLM"/>
    </source>
</evidence>
<evidence type="ECO:0000256" key="1">
    <source>
        <dbReference type="SAM" id="SignalP"/>
    </source>
</evidence>
<feature type="signal peptide" evidence="1">
    <location>
        <begin position="1"/>
        <end position="25"/>
    </location>
</feature>
<dbReference type="InterPro" id="IPR038975">
    <property type="entry name" value="THNL"/>
</dbReference>
<keyword evidence="3" id="KW-1185">Reference proteome</keyword>
<reference evidence="2 3" key="1">
    <citation type="submission" date="2014-04" db="EMBL/GenBank/DDBJ databases">
        <authorList>
            <consortium name="International Citrus Genome Consortium"/>
            <person name="Gmitter F."/>
            <person name="Chen C."/>
            <person name="Farmerie W."/>
            <person name="Harkins T."/>
            <person name="Desany B."/>
            <person name="Mohiuddin M."/>
            <person name="Kodira C."/>
            <person name="Borodovsky M."/>
            <person name="Lomsadze A."/>
            <person name="Burns P."/>
            <person name="Jenkins J."/>
            <person name="Prochnik S."/>
            <person name="Shu S."/>
            <person name="Chapman J."/>
            <person name="Pitluck S."/>
            <person name="Schmutz J."/>
            <person name="Rokhsar D."/>
        </authorList>
    </citation>
    <scope>NUCLEOTIDE SEQUENCE</scope>
</reference>
<dbReference type="PANTHER" id="PTHR36312:SF15">
    <property type="entry name" value="THIONIN-LIKE PROTEIN"/>
    <property type="match status" value="1"/>
</dbReference>
<dbReference type="EMBL" id="KK785130">
    <property type="protein sequence ID" value="KDO48841.1"/>
    <property type="molecule type" value="Genomic_DNA"/>
</dbReference>
<sequence>MEKRRAGSLVVICLVLGNLFGQSAASFRFWECYRNCLDACMIAHKSLLYCPLKCTKKCAFGVHTRKDTHFFCKLGCASSLCINFVSKDNPAEDKWESCLGSCSKTCTKNYK</sequence>
<name>A0A067ED52_CITSI</name>
<evidence type="ECO:0000313" key="3">
    <source>
        <dbReference type="Proteomes" id="UP000027120"/>
    </source>
</evidence>
<organism evidence="2 3">
    <name type="scientific">Citrus sinensis</name>
    <name type="common">Sweet orange</name>
    <name type="synonym">Citrus aurantium var. sinensis</name>
    <dbReference type="NCBI Taxonomy" id="2711"/>
    <lineage>
        <taxon>Eukaryota</taxon>
        <taxon>Viridiplantae</taxon>
        <taxon>Streptophyta</taxon>
        <taxon>Embryophyta</taxon>
        <taxon>Tracheophyta</taxon>
        <taxon>Spermatophyta</taxon>
        <taxon>Magnoliopsida</taxon>
        <taxon>eudicotyledons</taxon>
        <taxon>Gunneridae</taxon>
        <taxon>Pentapetalae</taxon>
        <taxon>rosids</taxon>
        <taxon>malvids</taxon>
        <taxon>Sapindales</taxon>
        <taxon>Rutaceae</taxon>
        <taxon>Aurantioideae</taxon>
        <taxon>Citrus</taxon>
    </lineage>
</organism>
<dbReference type="AlphaFoldDB" id="A0A067ED52"/>
<accession>A0A067ED52</accession>
<keyword evidence="1" id="KW-0732">Signal</keyword>
<evidence type="ECO:0000313" key="2">
    <source>
        <dbReference type="EMBL" id="KDO48841.1"/>
    </source>
</evidence>
<feature type="chain" id="PRO_5001636250" description="Thionin-like protein 2" evidence="1">
    <location>
        <begin position="26"/>
        <end position="111"/>
    </location>
</feature>
<dbReference type="PaxDb" id="2711-XP_006465583.1"/>
<proteinExistence type="predicted"/>
<dbReference type="PANTHER" id="PTHR36312">
    <property type="entry name" value="THIONIN-LIKE PROTEIN 1"/>
    <property type="match status" value="1"/>
</dbReference>
<protein>
    <recommendedName>
        <fullName evidence="4">Thionin-like protein 2</fullName>
    </recommendedName>
</protein>
<gene>
    <name evidence="2" type="ORF">CISIN_1g047200mg</name>
</gene>